<keyword evidence="2" id="KW-1185">Reference proteome</keyword>
<dbReference type="STRING" id="1236989.JCM15548_13355"/>
<gene>
    <name evidence="1" type="ORF">JCM15548_13355</name>
</gene>
<evidence type="ECO:0000313" key="2">
    <source>
        <dbReference type="Proteomes" id="UP000032900"/>
    </source>
</evidence>
<dbReference type="Proteomes" id="UP000032900">
    <property type="component" value="Unassembled WGS sequence"/>
</dbReference>
<dbReference type="EMBL" id="BAZW01000036">
    <property type="protein sequence ID" value="GAO31023.1"/>
    <property type="molecule type" value="Genomic_DNA"/>
</dbReference>
<dbReference type="AlphaFoldDB" id="A0A0E9M0F5"/>
<sequence>MAIIKDSEINENKLPIMKYKYLAQRFAIASLLAAGENLKIWDNSLKWLKP</sequence>
<organism evidence="1 2">
    <name type="scientific">Geofilum rubicundum JCM 15548</name>
    <dbReference type="NCBI Taxonomy" id="1236989"/>
    <lineage>
        <taxon>Bacteria</taxon>
        <taxon>Pseudomonadati</taxon>
        <taxon>Bacteroidota</taxon>
        <taxon>Bacteroidia</taxon>
        <taxon>Marinilabiliales</taxon>
        <taxon>Marinilabiliaceae</taxon>
        <taxon>Geofilum</taxon>
    </lineage>
</organism>
<evidence type="ECO:0000313" key="1">
    <source>
        <dbReference type="EMBL" id="GAO31023.1"/>
    </source>
</evidence>
<comment type="caution">
    <text evidence="1">The sequence shown here is derived from an EMBL/GenBank/DDBJ whole genome shotgun (WGS) entry which is preliminary data.</text>
</comment>
<proteinExistence type="predicted"/>
<protein>
    <submittedName>
        <fullName evidence="1">Uncharacterized protein</fullName>
    </submittedName>
</protein>
<name>A0A0E9M0F5_9BACT</name>
<accession>A0A0E9M0F5</accession>
<reference evidence="1 2" key="1">
    <citation type="journal article" date="2015" name="Microbes Environ.">
        <title>Distribution and evolution of nitrogen fixation genes in the phylum bacteroidetes.</title>
        <authorList>
            <person name="Inoue J."/>
            <person name="Oshima K."/>
            <person name="Suda W."/>
            <person name="Sakamoto M."/>
            <person name="Iino T."/>
            <person name="Noda S."/>
            <person name="Hongoh Y."/>
            <person name="Hattori M."/>
            <person name="Ohkuma M."/>
        </authorList>
    </citation>
    <scope>NUCLEOTIDE SEQUENCE [LARGE SCALE GENOMIC DNA]</scope>
    <source>
        <strain evidence="1">JCM 15548</strain>
    </source>
</reference>